<proteinExistence type="predicted"/>
<accession>C7DH31</accession>
<evidence type="ECO:0000313" key="1">
    <source>
        <dbReference type="EMBL" id="EET89933.1"/>
    </source>
</evidence>
<gene>
    <name evidence="1" type="ORF">UNLARM2_0377</name>
</gene>
<reference evidence="1 2" key="2">
    <citation type="journal article" date="2010" name="Proc. Natl. Acad. Sci. U.S.A.">
        <title>Enigmatic, ultrasmall, uncultivated Archaea.</title>
        <authorList>
            <person name="Baker B.J."/>
            <person name="Comolli L.R."/>
            <person name="Dick G.J."/>
            <person name="Hauser L.J."/>
            <person name="Hyatt D."/>
            <person name="Dill B.D."/>
            <person name="Land M.L."/>
            <person name="Verberkmoes N.C."/>
            <person name="Hettich R.L."/>
            <person name="Banfield J.F."/>
        </authorList>
    </citation>
    <scope>NUCLEOTIDE SEQUENCE [LARGE SCALE GENOMIC DNA]</scope>
    <source>
        <strain evidence="1">ARMAN-2</strain>
    </source>
</reference>
<dbReference type="EMBL" id="GG697240">
    <property type="protein sequence ID" value="EET89933.1"/>
    <property type="molecule type" value="Genomic_DNA"/>
</dbReference>
<protein>
    <submittedName>
        <fullName evidence="1">Uncharacterized protein</fullName>
    </submittedName>
</protein>
<dbReference type="AlphaFoldDB" id="C7DH31"/>
<organism evidence="1 2">
    <name type="scientific">Candidatus Micrarchaeum acidiphilum ARMAN-2</name>
    <dbReference type="NCBI Taxonomy" id="425595"/>
    <lineage>
        <taxon>Archaea</taxon>
        <taxon>Candidatus Micrarchaeota</taxon>
        <taxon>Candidatus Micrarchaeia</taxon>
        <taxon>Candidatus Micrarchaeales</taxon>
        <taxon>Candidatus Micrarchaeaceae</taxon>
        <taxon>Candidatus Micrarchaeum</taxon>
    </lineage>
</organism>
<name>C7DH31_MICA2</name>
<reference evidence="1 2" key="1">
    <citation type="journal article" date="2009" name="Genome Biol.">
        <title>Community-wide analysis of microbial genome sequence signatures.</title>
        <authorList>
            <person name="Dick G.J."/>
            <person name="Andersson A.F."/>
            <person name="Baker B.J."/>
            <person name="Simmons S.L."/>
            <person name="Thomas B.C."/>
            <person name="Yelton A.P."/>
            <person name="Banfield J.F."/>
        </authorList>
    </citation>
    <scope>NUCLEOTIDE SEQUENCE [LARGE SCALE GENOMIC DNA]</scope>
    <source>
        <strain evidence="1">ARMAN-2</strain>
    </source>
</reference>
<keyword evidence="2" id="KW-1185">Reference proteome</keyword>
<dbReference type="Proteomes" id="UP000332487">
    <property type="component" value="Unassembled WGS sequence"/>
</dbReference>
<sequence length="167" mass="19234">MKWRRRLPPIEITSVESETDSYANICSDVASMLRDAIDSMALKACIERQDVAKMHASDTAFKMLVARLEEDNRASEDALSRIEPSRRSSEPYCEYAEILDHNMKIRNMLFSCPDALFLDAVTGIERDYGGFLRAVEDFNFLERYKGWIKEKIIKEVKEGWAGPENNE</sequence>
<evidence type="ECO:0000313" key="2">
    <source>
        <dbReference type="Proteomes" id="UP000332487"/>
    </source>
</evidence>